<dbReference type="Proteomes" id="UP000070700">
    <property type="component" value="Unassembled WGS sequence"/>
</dbReference>
<dbReference type="STRING" id="149040.A0A132BBL2"/>
<evidence type="ECO:0000256" key="3">
    <source>
        <dbReference type="SAM" id="MobiDB-lite"/>
    </source>
</evidence>
<dbReference type="EMBL" id="KQ947433">
    <property type="protein sequence ID" value="KUJ09037.1"/>
    <property type="molecule type" value="Genomic_DNA"/>
</dbReference>
<dbReference type="PROSITE" id="PS00463">
    <property type="entry name" value="ZN2_CY6_FUNGAL_1"/>
    <property type="match status" value="1"/>
</dbReference>
<gene>
    <name evidence="6" type="ORF">LY89DRAFT_318376</name>
</gene>
<feature type="domain" description="Zn(2)-C6 fungal-type" evidence="5">
    <location>
        <begin position="7"/>
        <end position="39"/>
    </location>
</feature>
<dbReference type="RefSeq" id="XP_018063392.1">
    <property type="nucleotide sequence ID" value="XM_018206689.1"/>
</dbReference>
<dbReference type="KEGG" id="psco:LY89DRAFT_318376"/>
<dbReference type="PANTHER" id="PTHR31001">
    <property type="entry name" value="UNCHARACTERIZED TRANSCRIPTIONAL REGULATORY PROTEIN"/>
    <property type="match status" value="1"/>
</dbReference>
<dbReference type="CDD" id="cd12148">
    <property type="entry name" value="fungal_TF_MHR"/>
    <property type="match status" value="1"/>
</dbReference>
<proteinExistence type="predicted"/>
<dbReference type="InterPro" id="IPR001138">
    <property type="entry name" value="Zn2Cys6_DnaBD"/>
</dbReference>
<dbReference type="GO" id="GO:0008270">
    <property type="term" value="F:zinc ion binding"/>
    <property type="evidence" value="ECO:0007669"/>
    <property type="project" value="InterPro"/>
</dbReference>
<dbReference type="GeneID" id="28816415"/>
<sequence>MSSRKAACDPCRQAKVACDHGQPVCRRCQRRNKASHCVYRVSPFRRVRIDGGPAEEPSEPRSLLQREERSENATPLRRSRYPNPGHLGSSSHVALFDQISYDSPTAANASSRADLAGPGQDDVGESIGSGIACTDLAQKLEGFLDQFRIASLADLVKFWLAKGVNLALAEPIVLQCTEGAEQFLAIRRSTGSNTYSSLVQDLLKSSAKPLVFGKTSTLSDYTHQFCGENMRLETLGIFLIAVIRASIDIPFFPPLYATEAERHHLRQLGTAIISCTLELCLSLDCLNDLQLIFQYEHWILMSYVYGDQSYGAWRKLGDVIASIYALGYHENIEARSNTPPFLTELRKTVFARAYSGDKNVAIFLGRPPRMSTKFAYFQIPSARANPESGEFLQDREVRVQAWDPACEMNYRAETRWSALCAFIKEDILELLYSGRRNDPAKIRRTDEQWQALPAHFRLEGKLNDCITTSPFERDFLLSTRLNHLQVKFLLQFVLLDSLAQPDEVIVTITQQMLSLVVEGILLRDQLANSGTGFIWKIVHYGLPAAGIILLAMLKQPDRLRWRRGRVWQDFTILVAEVQMGSFIREWEPDYALLSKATQTIQRFLDISQNDDIDTSDPAPALEETSSSDDWFSLLNPDPWHLEMNFWSNLGEHSFLSNMDPALQAMQ</sequence>
<dbReference type="OrthoDB" id="4898680at2759"/>
<dbReference type="SUPFAM" id="SSF57701">
    <property type="entry name" value="Zn2/Cys6 DNA-binding domain"/>
    <property type="match status" value="1"/>
</dbReference>
<reference evidence="6 7" key="1">
    <citation type="submission" date="2015-10" db="EMBL/GenBank/DDBJ databases">
        <title>Full genome of DAOMC 229536 Phialocephala scopiformis, a fungal endophyte of spruce producing the potent anti-insectan compound rugulosin.</title>
        <authorList>
            <consortium name="DOE Joint Genome Institute"/>
            <person name="Walker A.K."/>
            <person name="Frasz S.L."/>
            <person name="Seifert K.A."/>
            <person name="Miller J.D."/>
            <person name="Mondo S.J."/>
            <person name="Labutti K."/>
            <person name="Lipzen A."/>
            <person name="Dockter R."/>
            <person name="Kennedy M."/>
            <person name="Grigoriev I.V."/>
            <person name="Spatafora J.W."/>
        </authorList>
    </citation>
    <scope>NUCLEOTIDE SEQUENCE [LARGE SCALE GENOMIC DNA]</scope>
    <source>
        <strain evidence="6 7">CBS 120377</strain>
    </source>
</reference>
<dbReference type="SMART" id="SM00066">
    <property type="entry name" value="GAL4"/>
    <property type="match status" value="1"/>
</dbReference>
<dbReference type="InterPro" id="IPR036864">
    <property type="entry name" value="Zn2-C6_fun-type_DNA-bd_sf"/>
</dbReference>
<dbReference type="InParanoid" id="A0A132BBL2"/>
<dbReference type="PANTHER" id="PTHR31001:SF40">
    <property type="entry name" value="ZN(II)2CYS6 TRANSCRIPTION FACTOR (EUROFUNG)"/>
    <property type="match status" value="1"/>
</dbReference>
<keyword evidence="4" id="KW-0812">Transmembrane</keyword>
<evidence type="ECO:0000256" key="4">
    <source>
        <dbReference type="SAM" id="Phobius"/>
    </source>
</evidence>
<feature type="transmembrane region" description="Helical" evidence="4">
    <location>
        <begin position="533"/>
        <end position="553"/>
    </location>
</feature>
<dbReference type="Gene3D" id="4.10.240.10">
    <property type="entry name" value="Zn(2)-C6 fungal-type DNA-binding domain"/>
    <property type="match status" value="1"/>
</dbReference>
<protein>
    <recommendedName>
        <fullName evidence="5">Zn(2)-C6 fungal-type domain-containing protein</fullName>
    </recommendedName>
</protein>
<comment type="subcellular location">
    <subcellularLocation>
        <location evidence="1">Nucleus</location>
    </subcellularLocation>
</comment>
<evidence type="ECO:0000256" key="2">
    <source>
        <dbReference type="ARBA" id="ARBA00023242"/>
    </source>
</evidence>
<dbReference type="InterPro" id="IPR050613">
    <property type="entry name" value="Sec_Metabolite_Reg"/>
</dbReference>
<dbReference type="GO" id="GO:0005634">
    <property type="term" value="C:nucleus"/>
    <property type="evidence" value="ECO:0007669"/>
    <property type="project" value="UniProtKB-SubCell"/>
</dbReference>
<keyword evidence="7" id="KW-1185">Reference proteome</keyword>
<keyword evidence="4" id="KW-1133">Transmembrane helix</keyword>
<dbReference type="GO" id="GO:0000981">
    <property type="term" value="F:DNA-binding transcription factor activity, RNA polymerase II-specific"/>
    <property type="evidence" value="ECO:0007669"/>
    <property type="project" value="InterPro"/>
</dbReference>
<evidence type="ECO:0000256" key="1">
    <source>
        <dbReference type="ARBA" id="ARBA00004123"/>
    </source>
</evidence>
<name>A0A132BBL2_MOLSC</name>
<dbReference type="Pfam" id="PF00172">
    <property type="entry name" value="Zn_clus"/>
    <property type="match status" value="1"/>
</dbReference>
<evidence type="ECO:0000313" key="6">
    <source>
        <dbReference type="EMBL" id="KUJ09037.1"/>
    </source>
</evidence>
<keyword evidence="4" id="KW-0472">Membrane</keyword>
<keyword evidence="2" id="KW-0539">Nucleus</keyword>
<accession>A0A132BBL2</accession>
<organism evidence="6 7">
    <name type="scientific">Mollisia scopiformis</name>
    <name type="common">Conifer needle endophyte fungus</name>
    <name type="synonym">Phialocephala scopiformis</name>
    <dbReference type="NCBI Taxonomy" id="149040"/>
    <lineage>
        <taxon>Eukaryota</taxon>
        <taxon>Fungi</taxon>
        <taxon>Dikarya</taxon>
        <taxon>Ascomycota</taxon>
        <taxon>Pezizomycotina</taxon>
        <taxon>Leotiomycetes</taxon>
        <taxon>Helotiales</taxon>
        <taxon>Mollisiaceae</taxon>
        <taxon>Mollisia</taxon>
    </lineage>
</organism>
<dbReference type="PROSITE" id="PS50048">
    <property type="entry name" value="ZN2_CY6_FUNGAL_2"/>
    <property type="match status" value="1"/>
</dbReference>
<dbReference type="AlphaFoldDB" id="A0A132BBL2"/>
<dbReference type="CDD" id="cd00067">
    <property type="entry name" value="GAL4"/>
    <property type="match status" value="1"/>
</dbReference>
<evidence type="ECO:0000313" key="7">
    <source>
        <dbReference type="Proteomes" id="UP000070700"/>
    </source>
</evidence>
<evidence type="ECO:0000259" key="5">
    <source>
        <dbReference type="PROSITE" id="PS50048"/>
    </source>
</evidence>
<feature type="region of interest" description="Disordered" evidence="3">
    <location>
        <begin position="49"/>
        <end position="86"/>
    </location>
</feature>